<feature type="compositionally biased region" description="Gly residues" evidence="15">
    <location>
        <begin position="3626"/>
        <end position="3638"/>
    </location>
</feature>
<dbReference type="SUPFAM" id="SSF52540">
    <property type="entry name" value="P-loop containing nucleoside triphosphate hydrolases"/>
    <property type="match status" value="2"/>
</dbReference>
<evidence type="ECO:0000313" key="24">
    <source>
        <dbReference type="Proteomes" id="UP000002630"/>
    </source>
</evidence>
<keyword evidence="6" id="KW-0378">Hydrolase</keyword>
<dbReference type="InterPro" id="IPR013083">
    <property type="entry name" value="Znf_RING/FYVE/PHD"/>
</dbReference>
<feature type="compositionally biased region" description="Acidic residues" evidence="15">
    <location>
        <begin position="3541"/>
        <end position="3571"/>
    </location>
</feature>
<feature type="region of interest" description="Disordered" evidence="15">
    <location>
        <begin position="1453"/>
        <end position="1474"/>
    </location>
</feature>
<feature type="region of interest" description="Disordered" evidence="15">
    <location>
        <begin position="2676"/>
        <end position="2733"/>
    </location>
</feature>
<dbReference type="SMART" id="SM00490">
    <property type="entry name" value="HELICc"/>
    <property type="match status" value="1"/>
</dbReference>
<feature type="compositionally biased region" description="Low complexity" evidence="15">
    <location>
        <begin position="3352"/>
        <end position="3361"/>
    </location>
</feature>
<dbReference type="PROSITE" id="PS51194">
    <property type="entry name" value="HELICASE_CTER"/>
    <property type="match status" value="1"/>
</dbReference>
<feature type="compositionally biased region" description="Gly residues" evidence="15">
    <location>
        <begin position="2715"/>
        <end position="2730"/>
    </location>
</feature>
<feature type="domain" description="Reverse transcriptase" evidence="19">
    <location>
        <begin position="942"/>
        <end position="1215"/>
    </location>
</feature>
<feature type="domain" description="Bromo" evidence="17">
    <location>
        <begin position="424"/>
        <end position="496"/>
    </location>
</feature>
<feature type="compositionally biased region" description="Basic and acidic residues" evidence="15">
    <location>
        <begin position="2678"/>
        <end position="2689"/>
    </location>
</feature>
<keyword evidence="10 13" id="KW-0103">Bromodomain</keyword>
<dbReference type="Pfam" id="PF22908">
    <property type="entry name" value="PHD_NSD"/>
    <property type="match status" value="1"/>
</dbReference>
<dbReference type="Pfam" id="PF23011">
    <property type="entry name" value="PHD-1st_NSD"/>
    <property type="match status" value="1"/>
</dbReference>
<dbReference type="InterPro" id="IPR023780">
    <property type="entry name" value="Chromo_domain"/>
</dbReference>
<keyword evidence="11" id="KW-0804">Transcription</keyword>
<feature type="compositionally biased region" description="Acidic residues" evidence="15">
    <location>
        <begin position="363"/>
        <end position="376"/>
    </location>
</feature>
<dbReference type="InterPro" id="IPR036034">
    <property type="entry name" value="PDZ_sf"/>
</dbReference>
<feature type="compositionally biased region" description="Gly residues" evidence="15">
    <location>
        <begin position="3004"/>
        <end position="3013"/>
    </location>
</feature>
<feature type="compositionally biased region" description="Low complexity" evidence="15">
    <location>
        <begin position="1776"/>
        <end position="1791"/>
    </location>
</feature>
<dbReference type="EMBL" id="FN649751">
    <property type="protein sequence ID" value="CBJ27936.1"/>
    <property type="molecule type" value="Genomic_DNA"/>
</dbReference>
<feature type="compositionally biased region" description="Low complexity" evidence="15">
    <location>
        <begin position="1813"/>
        <end position="1825"/>
    </location>
</feature>
<dbReference type="InterPro" id="IPR011011">
    <property type="entry name" value="Znf_FYVE_PHD"/>
</dbReference>
<keyword evidence="8" id="KW-0067">ATP-binding</keyword>
<dbReference type="Proteomes" id="UP000002630">
    <property type="component" value="Linkage Group LG26"/>
</dbReference>
<evidence type="ECO:0000256" key="1">
    <source>
        <dbReference type="ARBA" id="ARBA00004123"/>
    </source>
</evidence>
<evidence type="ECO:0000256" key="3">
    <source>
        <dbReference type="ARBA" id="ARBA00022737"/>
    </source>
</evidence>
<dbReference type="InterPro" id="IPR049730">
    <property type="entry name" value="SNF2/RAD54-like_C"/>
</dbReference>
<dbReference type="InterPro" id="IPR027417">
    <property type="entry name" value="P-loop_NTPase"/>
</dbReference>
<feature type="region of interest" description="Disordered" evidence="15">
    <location>
        <begin position="355"/>
        <end position="392"/>
    </location>
</feature>
<dbReference type="InterPro" id="IPR014001">
    <property type="entry name" value="Helicase_ATP-bd"/>
</dbReference>
<dbReference type="GO" id="GO:0004386">
    <property type="term" value="F:helicase activity"/>
    <property type="evidence" value="ECO:0007669"/>
    <property type="project" value="UniProtKB-KW"/>
</dbReference>
<dbReference type="InterPro" id="IPR043502">
    <property type="entry name" value="DNA/RNA_pol_sf"/>
</dbReference>
<evidence type="ECO:0000256" key="2">
    <source>
        <dbReference type="ARBA" id="ARBA00022723"/>
    </source>
</evidence>
<dbReference type="InterPro" id="IPR001650">
    <property type="entry name" value="Helicase_C-like"/>
</dbReference>
<dbReference type="PANTHER" id="PTHR45623">
    <property type="entry name" value="CHROMODOMAIN-HELICASE-DNA-BINDING PROTEIN 3-RELATED-RELATED"/>
    <property type="match status" value="1"/>
</dbReference>
<dbReference type="SUPFAM" id="SSF50156">
    <property type="entry name" value="PDZ domain-like"/>
    <property type="match status" value="1"/>
</dbReference>
<evidence type="ECO:0000259" key="22">
    <source>
        <dbReference type="PROSITE" id="PS51805"/>
    </source>
</evidence>
<feature type="compositionally biased region" description="Acidic residues" evidence="15">
    <location>
        <begin position="2537"/>
        <end position="2548"/>
    </location>
</feature>
<dbReference type="GO" id="GO:0000785">
    <property type="term" value="C:chromatin"/>
    <property type="evidence" value="ECO:0007669"/>
    <property type="project" value="TreeGrafter"/>
</dbReference>
<dbReference type="Pfam" id="PF00385">
    <property type="entry name" value="Chromo"/>
    <property type="match status" value="1"/>
</dbReference>
<feature type="domain" description="Bromo" evidence="17">
    <location>
        <begin position="3434"/>
        <end position="3482"/>
    </location>
</feature>
<dbReference type="GO" id="GO:0003677">
    <property type="term" value="F:DNA binding"/>
    <property type="evidence" value="ECO:0007669"/>
    <property type="project" value="UniProtKB-KW"/>
</dbReference>
<dbReference type="Gene3D" id="3.40.50.10810">
    <property type="entry name" value="Tandem AAA-ATPase domain"/>
    <property type="match status" value="1"/>
</dbReference>
<feature type="compositionally biased region" description="Low complexity" evidence="15">
    <location>
        <begin position="95"/>
        <end position="104"/>
    </location>
</feature>
<dbReference type="Pfam" id="PF00176">
    <property type="entry name" value="SNF2-rel_dom"/>
    <property type="match status" value="1"/>
</dbReference>
<keyword evidence="2" id="KW-0479">Metal-binding</keyword>
<evidence type="ECO:0000256" key="6">
    <source>
        <dbReference type="ARBA" id="ARBA00022801"/>
    </source>
</evidence>
<dbReference type="OrthoDB" id="5857104at2759"/>
<accession>D7G873</accession>
<feature type="compositionally biased region" description="Basic and acidic residues" evidence="15">
    <location>
        <begin position="2698"/>
        <end position="2708"/>
    </location>
</feature>
<dbReference type="eggNOG" id="KOG1474">
    <property type="taxonomic scope" value="Eukaryota"/>
</dbReference>
<dbReference type="InterPro" id="IPR000330">
    <property type="entry name" value="SNF2_N"/>
</dbReference>
<feature type="domain" description="Helicase C-terminal" evidence="21">
    <location>
        <begin position="2331"/>
        <end position="2491"/>
    </location>
</feature>
<dbReference type="GO" id="GO:0140658">
    <property type="term" value="F:ATP-dependent chromatin remodeler activity"/>
    <property type="evidence" value="ECO:0007669"/>
    <property type="project" value="TreeGrafter"/>
</dbReference>
<feature type="domain" description="PHD-type" evidence="18">
    <location>
        <begin position="2737"/>
        <end position="2784"/>
    </location>
</feature>
<dbReference type="Pfam" id="PF00628">
    <property type="entry name" value="PHD"/>
    <property type="match status" value="1"/>
</dbReference>
<dbReference type="Pfam" id="PF00078">
    <property type="entry name" value="RVT_1"/>
    <property type="match status" value="1"/>
</dbReference>
<feature type="region of interest" description="Disordered" evidence="15">
    <location>
        <begin position="86"/>
        <end position="182"/>
    </location>
</feature>
<dbReference type="PROSITE" id="PS50878">
    <property type="entry name" value="RT_POL"/>
    <property type="match status" value="1"/>
</dbReference>
<feature type="compositionally biased region" description="Gly residues" evidence="15">
    <location>
        <begin position="3362"/>
        <end position="3373"/>
    </location>
</feature>
<dbReference type="PROSITE" id="PS01359">
    <property type="entry name" value="ZF_PHD_1"/>
    <property type="match status" value="3"/>
</dbReference>
<keyword evidence="3" id="KW-0677">Repeat</keyword>
<dbReference type="EMBL" id="FN649107">
    <property type="protein sequence ID" value="CBJ27936.1"/>
    <property type="molecule type" value="Genomic_DNA"/>
</dbReference>
<dbReference type="Gene3D" id="3.30.40.10">
    <property type="entry name" value="Zinc/RING finger domain, C3HC4 (zinc finger)"/>
    <property type="match status" value="5"/>
</dbReference>
<dbReference type="InterPro" id="IPR055198">
    <property type="entry name" value="NSD_PHD"/>
</dbReference>
<name>D7G873_ECTSI</name>
<dbReference type="eggNOG" id="KOG0383">
    <property type="taxonomic scope" value="Eukaryota"/>
</dbReference>
<feature type="region of interest" description="Disordered" evidence="15">
    <location>
        <begin position="1768"/>
        <end position="1825"/>
    </location>
</feature>
<dbReference type="eggNOG" id="KOG1075">
    <property type="taxonomic scope" value="Eukaryota"/>
</dbReference>
<sequence>MLFREGKKKDLPLFLCYDRETLEAHGSVGTFELASSRSFNIERRAKYHIPASAKAMARRELKEALHHGGQAARSVMVNGGGGAAGGYDGYHPAAQQQQQQQQQQGAATAVAGEGSDAESPERPRQKRKRQSTKKGLMTATEEELAELDEGLSDDEPVSWRKTSGQRRAGRVQTDKRKKKCPSCNEMNPMSVKACRECDTVFPVGARLDSVVTSEELREKFSFEPEFNKDGTPMIEKILGRRPIKEPDPDDEDAMSVLKKHHRAAHYGHYYECLVKFKGVAYNKVEWMSDLDVRSLGMVASRMLTNYIKSKEKEGYEKGEMGSEDEEYFDPNYLEVEKVLDSKWFKMERERYPDGFDPAAFLESQDDEEGMEDDGALDEPPAERTPPPEWEDEGVAIPLQAGKRTKEDPDWRPMTRCRHVLSALMEDDLSLVFHDPVDLDAYPSYEEKVDEPMDLGTIKGKLDNWEYRRNDPMGFLRDGRLVFTNCKVFNKFGSAIWYIADYLQAKFERLFQAWVMNFGDKDDRIPWEEPRARPWEEWCRKCVGPERKNNKMLVCDTCDAEYHLKCLRLSSVPKGQWLCPICTVMLRKGQTLFSHQTEVEKAKLSQMPQPTVEVVDELKYLIKWSGLSYQFCTWETREELNNDGAIDRFHKLNDHPPLSPPMSEEELMRTLAKNNHDVLPALLEPSSMLEYNAQIYSQIRAFHFLRCGMSPPTGLLRECGKPTSGLGESKEAVEKAAVTGAASQAPSRAEEDADEIRSLLFDMKHSISHATKYEAPPRTDMAPLPMHQYEYEVTLPKEHGSLFMNIHQQDHHGIICVSVSSLCPRMPPRQREPTPVMRSRMVEVGDVITAINGQPMVGQNTSVVANALQALPACVTLRLVKYGFDFVPDVVVKQTTWAREFEARLDAGTPYVDPNARPKVDESARWQDRIEGMINMLIRISNWIWKHEYAPKRWRGVVVNLFKKGDKADPGNYRGITLLSTVGKLFGKMIDNRMGDMLEGKQKISEGQAGFRPDRSCVDHVYTLSKIIQGRKDAGRTTYCFFLDIQKAYDTVWRNGLWKKMWDIGIRGKMWRMLKKMTECTRSAVMLDGEISKYVDILQGVAQGCTMSPTLFKIYINDLIRAVEAVRQGVQVEGKSVSGLMFADDFVGVSETPEGLQEQIDAAVGYTRKWRLSANVGKCAVVVCNEDKKNPVEFKWKWGEEELPVVDKYTYLGVEISKECSWDAHIAKLIGKGKAQIGKMDEILTDPHLDTRIKRCILLKVIVPKLEYAGEIWEGNEKAVKQLETVQMAAAKKILGCSSTTSNTVLRAELGMYSLKTKRDMQKLKWQYKVSRMSDDRLPAMVDEAAWGKATPGKKGIRWDKVVEKVWKEIGDEEETLDTEGFGGFKTKVKEMLESREETTLRKKVRSEDHLEIYGKLKEGIGMKKYLDGPMDYAKKLKLQFRVGDLDLPERRKRYTSRRREEEEDRHTCPCGKSEESRPHIVGECELYRKEREDLEEEMRQRGCDMDKFGKLDNSEKTIAIIGDRWWAQEALEDGDKMCKKFLWSLWQKRKELPNAVEDELTRSASSGAAVGEATIEAEHRIIEELGPKRRLLMAVNESKGRPSPAEWSDVGYLYSLGDYVYAHENMGHVESIAARRHDPRAKPIEQLRAETGEVVKVWPSMTAAAAELNVGVSALSACVNGITAQAGGWKWRFASKHTATALKMGVYRKGRVADMSAGPGAYLEPEAAAAQIAAGRQGRGFDSDDEQLVFGDNAITVPPKAEAIEAAKKPPEGENGEPAAAPDGAGPVDAENSASGGLKVDPNDPDAQRRFQQQGEHGAAAAAAAREQEIRRLALLASGGGEMMTHDGRPVYDNMAGGAAAAALAEGYGGAGAADLGYDGDGGYGRGGKQEADSDSAGAADSDQDSDEEEGVDWDDSADEDVDAATAAAMEQARIGMARAAARELRESRATRAQMMEWPYKDGKVPDFKNTNELRDYQRRGVNWMLSCWKKKKRGCILADEMGLGKTVQVVAMLNYVFSNSERERGPFLVVVPLTTIEHWRREVEAWTDMNLCMYHDNGGRDMRDLIREYEWYYSGRSKRVLKFHVLVTTYDDVISDAEMLAQVPWRAVVVDEAHRMRNKNSALLGCLQQVVHNGMAVNAYQHRVLMTGTPMQNIKEELWPLMNFIDQSNFPDLQRFQEKYCKGEPGHEVDEARALRRRLKPYMLRRRKEDVTKDIPPKEETIIDVELTMVQKKYYRAIYERNHSVLNKVGAGAGKAPSLMNIQMELRKCCNHPFMVRGVEDHEVDQIVGNLMAEAQAGDPNKASERLNQRVLKQLRLEKGLIHTSGKMVLLDKLLPKLRSEGHKVLIFSQFIGMLDMVQEFLSLRGHKHERLDGRTTGNERQKSIDRFNRDPNSFVFLLSTRAGGVGINLTAADTCIIYDSDWNPQNDVQAMARCHRIGQTKSVMVYRLITRDCFESEMFNRASMKLGLEQAVLGDAAGTLKPRDMEDLLKKGAYALTQMDEVDAMREFQNMDIDVILERKSRVLKEKAIAKGIADDSDQDDEEEDIQAPRGDQHRVKWRSFGPSGEKTGPSLEDPDFWRKVMPDVMTPDSMVTKLDTFEGMAEDAVTQEDKDAFMKDLGVMVMGLRKSNDDEGEREKGVQLLVRVTCKREWFSEEQCSKAKKWELELQGTRLRQATRQDTKDGDKARAKGRRGGRGARDDVFDAKPKISATPGGSGGKSGGKGGNKGSGGRDHNMDVCARCEDGGVTIMCDGPCQRSFHPACLGMDDNPEEDPWMCNRCMNKVQKCLECGKKGSEMDSHNRAVKIPGGVSRCQLSSCGRYYHKECLDKITPNRTSYSKEGNFKCPQHFCIDCGKTSTNLGPRTLVKCLRCAKARCPDCLKTARYVKKGKWMVCSDHEWTPQDLAMFEEQQRIKKSGADKGKRKPKAPPQPTIQFTPEEEEAQLDVRAPVCYFCKRDRDDPNSIEGAFIRPPFVQRTIKHGDFPIWLHKNCMLYTPECSVEYPGGGGKGSSEGGKKSAPAKDELPSTTSSSSSSSSSDATSSAKIKAETSSGKGTSAGAKAAAGDGGAKAKKKPPSGKPVYYGVDEARKRIGLKCTSCGKQGALIPCHVQSCSVTTHYGCARREGWKFGGHDSDGKIFLCVMHRNEGQVRFERKAPAKRGPRKSVSKTPSKGKGGTPSKGKGKGGGGGDGDNNSEPALDGDGDLKSPKAKKARRSPSSAAGGGAGGVKAESGDSKRPASGGGKRGGARRPPVRLGEDGKPVVQCPCGVAELEPQGYVQCDNCQVWLHLECAGTTAEDVEDAGGSFSCLDCVEDANSKSPNNGGKPPQAKQRKGSLGGGASGGGGSRGGAGRESLPSSSVAGSGGGGGGSGLKGKGKSGQDSKGGDAGGRGAPRRTSLGEGWDRLDDQQKSRCVMKALELLAKEDPLNYFAEPVSNPLDFSTIKKRQKKGRYAKLGFSALREDISTVYRNAQLYNQDESDCFIVAQKGLDSMADRLGRALTEAAQHPSNNGTAQTAKSHAGGGGKRGGGGGAGAESRDDGSEMDGDDYGDEEEEEEDSPVEEDDGSDEDFEVPASVKRGIGRQAAAAAAAAAAARDEDEDSDYYDAEEEEEEEGTRRGRRASPRSGSGGAAVGGGGVSDGMEEWEDSDGMSSSSQLKRKRR</sequence>
<dbReference type="GO" id="GO:0008270">
    <property type="term" value="F:zinc ion binding"/>
    <property type="evidence" value="ECO:0007669"/>
    <property type="project" value="UniProtKB-KW"/>
</dbReference>
<keyword evidence="5 14" id="KW-0863">Zinc-finger</keyword>
<dbReference type="Gene3D" id="1.10.10.10">
    <property type="entry name" value="Winged helix-like DNA-binding domain superfamily/Winged helix DNA-binding domain"/>
    <property type="match status" value="1"/>
</dbReference>
<feature type="compositionally biased region" description="Gly residues" evidence="15">
    <location>
        <begin position="3335"/>
        <end position="3351"/>
    </location>
</feature>
<proteinExistence type="predicted"/>
<dbReference type="PROSITE" id="PS50014">
    <property type="entry name" value="BROMODOMAIN_2"/>
    <property type="match status" value="2"/>
</dbReference>
<dbReference type="SUPFAM" id="SSF47370">
    <property type="entry name" value="Bromodomain"/>
    <property type="match status" value="2"/>
</dbReference>
<evidence type="ECO:0000256" key="11">
    <source>
        <dbReference type="ARBA" id="ARBA00023163"/>
    </source>
</evidence>
<dbReference type="GO" id="GO:0042393">
    <property type="term" value="F:histone binding"/>
    <property type="evidence" value="ECO:0007669"/>
    <property type="project" value="TreeGrafter"/>
</dbReference>
<dbReference type="InterPro" id="IPR059153">
    <property type="entry name" value="NSD_PHD-1st"/>
</dbReference>
<dbReference type="InterPro" id="IPR019786">
    <property type="entry name" value="Zinc_finger_PHD-type_CS"/>
</dbReference>
<feature type="region of interest" description="Disordered" evidence="15">
    <location>
        <begin position="2915"/>
        <end position="2940"/>
    </location>
</feature>
<evidence type="ECO:0000256" key="14">
    <source>
        <dbReference type="PROSITE-ProRule" id="PRU00146"/>
    </source>
</evidence>
<evidence type="ECO:0000256" key="7">
    <source>
        <dbReference type="ARBA" id="ARBA00022833"/>
    </source>
</evidence>
<keyword evidence="7" id="KW-0862">Zinc</keyword>
<dbReference type="GO" id="GO:0005524">
    <property type="term" value="F:ATP binding"/>
    <property type="evidence" value="ECO:0007669"/>
    <property type="project" value="UniProtKB-KW"/>
</dbReference>
<dbReference type="CDD" id="cd04369">
    <property type="entry name" value="Bromodomain"/>
    <property type="match status" value="2"/>
</dbReference>
<evidence type="ECO:0000256" key="13">
    <source>
        <dbReference type="PROSITE-ProRule" id="PRU00035"/>
    </source>
</evidence>
<evidence type="ECO:0000313" key="23">
    <source>
        <dbReference type="EMBL" id="CBJ27936.1"/>
    </source>
</evidence>
<dbReference type="SMART" id="SM00487">
    <property type="entry name" value="DEXDc"/>
    <property type="match status" value="1"/>
</dbReference>
<dbReference type="PROSITE" id="PS50013">
    <property type="entry name" value="CHROMO_2"/>
    <property type="match status" value="1"/>
</dbReference>
<protein>
    <submittedName>
        <fullName evidence="23">Chromodomain-helicase-DNA-binding protein 8</fullName>
    </submittedName>
</protein>
<dbReference type="InterPro" id="IPR034732">
    <property type="entry name" value="EPHD"/>
</dbReference>
<feature type="compositionally biased region" description="Basic and acidic residues" evidence="15">
    <location>
        <begin position="3014"/>
        <end position="3025"/>
    </location>
</feature>
<dbReference type="InterPro" id="IPR036427">
    <property type="entry name" value="Bromodomain-like_sf"/>
</dbReference>
<evidence type="ECO:0000259" key="18">
    <source>
        <dbReference type="PROSITE" id="PS50016"/>
    </source>
</evidence>
<gene>
    <name evidence="23" type="ORF">Esi_0087_0072</name>
</gene>
<feature type="region of interest" description="Disordered" evidence="15">
    <location>
        <begin position="3151"/>
        <end position="3264"/>
    </location>
</feature>
<dbReference type="InterPro" id="IPR001965">
    <property type="entry name" value="Znf_PHD"/>
</dbReference>
<dbReference type="SMART" id="SM00249">
    <property type="entry name" value="PHD"/>
    <property type="match status" value="5"/>
</dbReference>
<dbReference type="CDD" id="cd18793">
    <property type="entry name" value="SF2_C_SNF"/>
    <property type="match status" value="1"/>
</dbReference>
<dbReference type="GO" id="GO:0005634">
    <property type="term" value="C:nucleus"/>
    <property type="evidence" value="ECO:0007669"/>
    <property type="project" value="UniProtKB-SubCell"/>
</dbReference>
<dbReference type="PROSITE" id="PS50016">
    <property type="entry name" value="ZF_PHD_2"/>
    <property type="match status" value="2"/>
</dbReference>
<feature type="compositionally biased region" description="Basic and acidic residues" evidence="15">
    <location>
        <begin position="1457"/>
        <end position="1474"/>
    </location>
</feature>
<dbReference type="InterPro" id="IPR000477">
    <property type="entry name" value="RT_dom"/>
</dbReference>
<dbReference type="InterPro" id="IPR019787">
    <property type="entry name" value="Znf_PHD-finger"/>
</dbReference>
<feature type="compositionally biased region" description="Basic residues" evidence="15">
    <location>
        <begin position="163"/>
        <end position="180"/>
    </location>
</feature>
<dbReference type="SUPFAM" id="SSF57903">
    <property type="entry name" value="FYVE/PHD zinc finger"/>
    <property type="match status" value="3"/>
</dbReference>
<dbReference type="InterPro" id="IPR036388">
    <property type="entry name" value="WH-like_DNA-bd_sf"/>
</dbReference>
<feature type="compositionally biased region" description="Low complexity" evidence="15">
    <location>
        <begin position="3584"/>
        <end position="3593"/>
    </location>
</feature>
<dbReference type="InterPro" id="IPR016197">
    <property type="entry name" value="Chromo-like_dom_sf"/>
</dbReference>
<feature type="compositionally biased region" description="Acidic residues" evidence="15">
    <location>
        <begin position="140"/>
        <end position="156"/>
    </location>
</feature>
<dbReference type="PROSITE" id="PS00598">
    <property type="entry name" value="CHROMO_1"/>
    <property type="match status" value="1"/>
</dbReference>
<feature type="compositionally biased region" description="Basic residues" evidence="15">
    <location>
        <begin position="3157"/>
        <end position="3166"/>
    </location>
</feature>
<feature type="domain" description="PHD-type" evidence="22">
    <location>
        <begin position="2949"/>
        <end position="3145"/>
    </location>
</feature>
<reference evidence="23 24" key="1">
    <citation type="journal article" date="2010" name="Nature">
        <title>The Ectocarpus genome and the independent evolution of multicellularity in brown algae.</title>
        <authorList>
            <person name="Cock J.M."/>
            <person name="Sterck L."/>
            <person name="Rouze P."/>
            <person name="Scornet D."/>
            <person name="Allen A.E."/>
            <person name="Amoutzias G."/>
            <person name="Anthouard V."/>
            <person name="Artiguenave F."/>
            <person name="Aury J.M."/>
            <person name="Badger J.H."/>
            <person name="Beszteri B."/>
            <person name="Billiau K."/>
            <person name="Bonnet E."/>
            <person name="Bothwell J.H."/>
            <person name="Bowler C."/>
            <person name="Boyen C."/>
            <person name="Brownlee C."/>
            <person name="Carrano C.J."/>
            <person name="Charrier B."/>
            <person name="Cho G.Y."/>
            <person name="Coelho S.M."/>
            <person name="Collen J."/>
            <person name="Corre E."/>
            <person name="Da Silva C."/>
            <person name="Delage L."/>
            <person name="Delaroque N."/>
            <person name="Dittami S.M."/>
            <person name="Doulbeau S."/>
            <person name="Elias M."/>
            <person name="Farnham G."/>
            <person name="Gachon C.M."/>
            <person name="Gschloessl B."/>
            <person name="Heesch S."/>
            <person name="Jabbari K."/>
            <person name="Jubin C."/>
            <person name="Kawai H."/>
            <person name="Kimura K."/>
            <person name="Kloareg B."/>
            <person name="Kupper F.C."/>
            <person name="Lang D."/>
            <person name="Le Bail A."/>
            <person name="Leblanc C."/>
            <person name="Lerouge P."/>
            <person name="Lohr M."/>
            <person name="Lopez P.J."/>
            <person name="Martens C."/>
            <person name="Maumus F."/>
            <person name="Michel G."/>
            <person name="Miranda-Saavedra D."/>
            <person name="Morales J."/>
            <person name="Moreau H."/>
            <person name="Motomura T."/>
            <person name="Nagasato C."/>
            <person name="Napoli C.A."/>
            <person name="Nelson D.R."/>
            <person name="Nyvall-Collen P."/>
            <person name="Peters A.F."/>
            <person name="Pommier C."/>
            <person name="Potin P."/>
            <person name="Poulain J."/>
            <person name="Quesneville H."/>
            <person name="Read B."/>
            <person name="Rensing S.A."/>
            <person name="Ritter A."/>
            <person name="Rousvoal S."/>
            <person name="Samanta M."/>
            <person name="Samson G."/>
            <person name="Schroeder D.C."/>
            <person name="Segurens B."/>
            <person name="Strittmatter M."/>
            <person name="Tonon T."/>
            <person name="Tregear J.W."/>
            <person name="Valentin K."/>
            <person name="von Dassow P."/>
            <person name="Yamagishi T."/>
            <person name="Van de Peer Y."/>
            <person name="Wincker P."/>
        </authorList>
    </citation>
    <scope>NUCLEOTIDE SEQUENCE [LARGE SCALE GENOMIC DNA]</scope>
    <source>
        <strain evidence="24">Ec32 / CCAP1310/4</strain>
    </source>
</reference>
<dbReference type="Pfam" id="PF00439">
    <property type="entry name" value="Bromodomain"/>
    <property type="match status" value="2"/>
</dbReference>
<evidence type="ECO:0000259" key="20">
    <source>
        <dbReference type="PROSITE" id="PS51192"/>
    </source>
</evidence>
<dbReference type="InterPro" id="IPR038718">
    <property type="entry name" value="SNF2-like_sf"/>
</dbReference>
<dbReference type="Gene3D" id="3.40.50.300">
    <property type="entry name" value="P-loop containing nucleotide triphosphate hydrolases"/>
    <property type="match status" value="1"/>
</dbReference>
<feature type="compositionally biased region" description="Acidic residues" evidence="15">
    <location>
        <begin position="1902"/>
        <end position="1918"/>
    </location>
</feature>
<dbReference type="SUPFAM" id="SSF54160">
    <property type="entry name" value="Chromo domain-like"/>
    <property type="match status" value="1"/>
</dbReference>
<feature type="region of interest" description="Disordered" evidence="15">
    <location>
        <begin position="3004"/>
        <end position="3082"/>
    </location>
</feature>
<evidence type="ECO:0000259" key="17">
    <source>
        <dbReference type="PROSITE" id="PS50014"/>
    </source>
</evidence>
<keyword evidence="24" id="KW-1185">Reference proteome</keyword>
<dbReference type="STRING" id="2880.D7G873"/>
<evidence type="ECO:0000259" key="19">
    <source>
        <dbReference type="PROSITE" id="PS50878"/>
    </source>
</evidence>
<dbReference type="InterPro" id="IPR023779">
    <property type="entry name" value="Chromodomain_CS"/>
</dbReference>
<feature type="region of interest" description="Disordered" evidence="15">
    <location>
        <begin position="1884"/>
        <end position="1918"/>
    </location>
</feature>
<dbReference type="SUPFAM" id="SSF56672">
    <property type="entry name" value="DNA/RNA polymerases"/>
    <property type="match status" value="1"/>
</dbReference>
<evidence type="ECO:0000256" key="12">
    <source>
        <dbReference type="ARBA" id="ARBA00023242"/>
    </source>
</evidence>
<dbReference type="PANTHER" id="PTHR45623:SF11">
    <property type="entry name" value="KISMET, ISOFORM C"/>
    <property type="match status" value="1"/>
</dbReference>
<feature type="compositionally biased region" description="Gly residues" evidence="15">
    <location>
        <begin position="3173"/>
        <end position="3191"/>
    </location>
</feature>
<dbReference type="PROSITE" id="PS51192">
    <property type="entry name" value="HELICASE_ATP_BIND_1"/>
    <property type="match status" value="1"/>
</dbReference>
<keyword evidence="4" id="KW-0547">Nucleotide-binding</keyword>
<dbReference type="InterPro" id="IPR000953">
    <property type="entry name" value="Chromo/chromo_shadow_dom"/>
</dbReference>
<dbReference type="eggNOG" id="KOG0384">
    <property type="taxonomic scope" value="Eukaryota"/>
</dbReference>
<dbReference type="GO" id="GO:0016887">
    <property type="term" value="F:ATP hydrolysis activity"/>
    <property type="evidence" value="ECO:0007669"/>
    <property type="project" value="TreeGrafter"/>
</dbReference>
<dbReference type="Gene3D" id="2.30.42.10">
    <property type="match status" value="1"/>
</dbReference>
<dbReference type="eggNOG" id="KOG1081">
    <property type="taxonomic scope" value="Eukaryota"/>
</dbReference>
<feature type="region of interest" description="Disordered" evidence="15">
    <location>
        <begin position="3310"/>
        <end position="3406"/>
    </location>
</feature>
<dbReference type="CDD" id="cd01650">
    <property type="entry name" value="RT_nLTR_like"/>
    <property type="match status" value="1"/>
</dbReference>
<evidence type="ECO:0000256" key="4">
    <source>
        <dbReference type="ARBA" id="ARBA00022741"/>
    </source>
</evidence>
<feature type="compositionally biased region" description="Low complexity" evidence="15">
    <location>
        <begin position="3051"/>
        <end position="3064"/>
    </location>
</feature>
<dbReference type="CDD" id="cd17995">
    <property type="entry name" value="DEXHc_CHD6_7_8_9"/>
    <property type="match status" value="1"/>
</dbReference>
<dbReference type="SMART" id="SM00297">
    <property type="entry name" value="BROMO"/>
    <property type="match status" value="2"/>
</dbReference>
<evidence type="ECO:0000256" key="8">
    <source>
        <dbReference type="ARBA" id="ARBA00022840"/>
    </source>
</evidence>
<dbReference type="InterPro" id="IPR001487">
    <property type="entry name" value="Bromodomain"/>
</dbReference>
<evidence type="ECO:0000256" key="15">
    <source>
        <dbReference type="SAM" id="MobiDB-lite"/>
    </source>
</evidence>
<feature type="compositionally biased region" description="Gly residues" evidence="15">
    <location>
        <begin position="3520"/>
        <end position="3533"/>
    </location>
</feature>
<dbReference type="Gene3D" id="2.40.50.40">
    <property type="match status" value="1"/>
</dbReference>
<evidence type="ECO:0000259" key="16">
    <source>
        <dbReference type="PROSITE" id="PS50013"/>
    </source>
</evidence>
<organism evidence="23 24">
    <name type="scientific">Ectocarpus siliculosus</name>
    <name type="common">Brown alga</name>
    <name type="synonym">Conferva siliculosa</name>
    <dbReference type="NCBI Taxonomy" id="2880"/>
    <lineage>
        <taxon>Eukaryota</taxon>
        <taxon>Sar</taxon>
        <taxon>Stramenopiles</taxon>
        <taxon>Ochrophyta</taxon>
        <taxon>PX clade</taxon>
        <taxon>Phaeophyceae</taxon>
        <taxon>Ectocarpales</taxon>
        <taxon>Ectocarpaceae</taxon>
        <taxon>Ectocarpus</taxon>
    </lineage>
</organism>
<feature type="domain" description="PHD-type" evidence="18">
    <location>
        <begin position="535"/>
        <end position="584"/>
    </location>
</feature>
<dbReference type="GO" id="GO:0003682">
    <property type="term" value="F:chromatin binding"/>
    <property type="evidence" value="ECO:0007669"/>
    <property type="project" value="TreeGrafter"/>
</dbReference>
<feature type="region of interest" description="Disordered" evidence="15">
    <location>
        <begin position="2535"/>
        <end position="2577"/>
    </location>
</feature>
<evidence type="ECO:0000259" key="21">
    <source>
        <dbReference type="PROSITE" id="PS51194"/>
    </source>
</evidence>
<dbReference type="Pfam" id="PF13771">
    <property type="entry name" value="zf-HC5HC2H"/>
    <property type="match status" value="1"/>
</dbReference>
<keyword evidence="12" id="KW-0539">Nucleus</keyword>
<keyword evidence="9" id="KW-0805">Transcription regulation</keyword>
<feature type="domain" description="Chromo" evidence="16">
    <location>
        <begin position="596"/>
        <end position="650"/>
    </location>
</feature>
<dbReference type="SMART" id="SM00298">
    <property type="entry name" value="CHROMO"/>
    <property type="match status" value="1"/>
</dbReference>
<dbReference type="PROSITE" id="PS51805">
    <property type="entry name" value="EPHD"/>
    <property type="match status" value="1"/>
</dbReference>
<feature type="compositionally biased region" description="Polar residues" evidence="15">
    <location>
        <begin position="3506"/>
        <end position="3517"/>
    </location>
</feature>
<feature type="compositionally biased region" description="Acidic residues" evidence="15">
    <location>
        <begin position="3596"/>
        <end position="3613"/>
    </location>
</feature>
<feature type="compositionally biased region" description="Low complexity" evidence="15">
    <location>
        <begin position="3027"/>
        <end position="3044"/>
    </location>
</feature>
<evidence type="ECO:0000256" key="5">
    <source>
        <dbReference type="ARBA" id="ARBA00022771"/>
    </source>
</evidence>
<evidence type="ECO:0000256" key="9">
    <source>
        <dbReference type="ARBA" id="ARBA00023015"/>
    </source>
</evidence>
<dbReference type="Gene3D" id="1.20.920.10">
    <property type="entry name" value="Bromodomain-like"/>
    <property type="match status" value="2"/>
</dbReference>
<dbReference type="InParanoid" id="D7G873"/>
<comment type="subcellular location">
    <subcellularLocation>
        <location evidence="1">Nucleus</location>
    </subcellularLocation>
</comment>
<evidence type="ECO:0000256" key="10">
    <source>
        <dbReference type="ARBA" id="ARBA00023117"/>
    </source>
</evidence>
<dbReference type="Pfam" id="PF00271">
    <property type="entry name" value="Helicase_C"/>
    <property type="match status" value="1"/>
</dbReference>
<dbReference type="CDD" id="cd15565">
    <property type="entry name" value="PHD2_NSD"/>
    <property type="match status" value="1"/>
</dbReference>
<feature type="domain" description="Helicase ATP-binding" evidence="20">
    <location>
        <begin position="1987"/>
        <end position="2169"/>
    </location>
</feature>
<feature type="region of interest" description="Disordered" evidence="15">
    <location>
        <begin position="3503"/>
        <end position="3661"/>
    </location>
</feature>